<dbReference type="PANTHER" id="PTHR21621:SF0">
    <property type="entry name" value="BETA-CITRYLGLUTAMATE SYNTHASE B-RELATED"/>
    <property type="match status" value="1"/>
</dbReference>
<dbReference type="GO" id="GO:0016879">
    <property type="term" value="F:ligase activity, forming carbon-nitrogen bonds"/>
    <property type="evidence" value="ECO:0007669"/>
    <property type="project" value="TreeGrafter"/>
</dbReference>
<dbReference type="RefSeq" id="WP_099137223.1">
    <property type="nucleotide sequence ID" value="NZ_CAWNNJ010000098.1"/>
</dbReference>
<evidence type="ECO:0000259" key="3">
    <source>
        <dbReference type="PROSITE" id="PS50975"/>
    </source>
</evidence>
<accession>A0A2D0IPZ1</accession>
<dbReference type="PROSITE" id="PS50975">
    <property type="entry name" value="ATP_GRASP"/>
    <property type="match status" value="1"/>
</dbReference>
<feature type="domain" description="ATP-grasp" evidence="3">
    <location>
        <begin position="105"/>
        <end position="296"/>
    </location>
</feature>
<dbReference type="OrthoDB" id="1704979at2"/>
<dbReference type="Proteomes" id="UP000225833">
    <property type="component" value="Unassembled WGS sequence"/>
</dbReference>
<keyword evidence="1" id="KW-0464">Manganese</keyword>
<proteinExistence type="predicted"/>
<keyword evidence="2" id="KW-0547">Nucleotide-binding</keyword>
<protein>
    <submittedName>
        <fullName evidence="4">Ribosomal protein S6--L-glutamate ligase</fullName>
        <ecNumber evidence="4">6.3.2.-</ecNumber>
    </submittedName>
</protein>
<dbReference type="Gene3D" id="3.30.470.20">
    <property type="entry name" value="ATP-grasp fold, B domain"/>
    <property type="match status" value="1"/>
</dbReference>
<reference evidence="4 5" key="1">
    <citation type="journal article" date="2017" name="Nat. Microbiol.">
        <title>Natural product diversity associated with the nematode symbionts Photorhabdus and Xenorhabdus.</title>
        <authorList>
            <person name="Tobias N.J."/>
            <person name="Wolff H."/>
            <person name="Djahanschiri B."/>
            <person name="Grundmann F."/>
            <person name="Kronenwerth M."/>
            <person name="Shi Y.M."/>
            <person name="Simonyi S."/>
            <person name="Grun P."/>
            <person name="Shapiro-Ilan D."/>
            <person name="Pidot S.J."/>
            <person name="Stinear T.P."/>
            <person name="Ebersberger I."/>
            <person name="Bode H.B."/>
        </authorList>
    </citation>
    <scope>NUCLEOTIDE SEQUENCE [LARGE SCALE GENOMIC DNA]</scope>
    <source>
        <strain evidence="4 5">DSM 16342</strain>
    </source>
</reference>
<evidence type="ECO:0000256" key="1">
    <source>
        <dbReference type="ARBA" id="ARBA00023211"/>
    </source>
</evidence>
<dbReference type="GO" id="GO:0005840">
    <property type="term" value="C:ribosome"/>
    <property type="evidence" value="ECO:0007669"/>
    <property type="project" value="UniProtKB-KW"/>
</dbReference>
<dbReference type="EC" id="6.3.2.-" evidence="4"/>
<dbReference type="InterPro" id="IPR013651">
    <property type="entry name" value="ATP-grasp_RimK-type"/>
</dbReference>
<dbReference type="GO" id="GO:0046872">
    <property type="term" value="F:metal ion binding"/>
    <property type="evidence" value="ECO:0007669"/>
    <property type="project" value="InterPro"/>
</dbReference>
<keyword evidence="4" id="KW-0687">Ribonucleoprotein</keyword>
<keyword evidence="2" id="KW-0067">ATP-binding</keyword>
<evidence type="ECO:0000256" key="2">
    <source>
        <dbReference type="PROSITE-ProRule" id="PRU00409"/>
    </source>
</evidence>
<gene>
    <name evidence="4" type="primary">rimK</name>
    <name evidence="4" type="ORF">Xbud_03437</name>
</gene>
<comment type="caution">
    <text evidence="4">The sequence shown here is derived from an EMBL/GenBank/DDBJ whole genome shotgun (WGS) entry which is preliminary data.</text>
</comment>
<evidence type="ECO:0000313" key="5">
    <source>
        <dbReference type="Proteomes" id="UP000225833"/>
    </source>
</evidence>
<dbReference type="InterPro" id="IPR011761">
    <property type="entry name" value="ATP-grasp"/>
</dbReference>
<dbReference type="PANTHER" id="PTHR21621">
    <property type="entry name" value="RIBOSOMAL PROTEIN S6 MODIFICATION PROTEIN"/>
    <property type="match status" value="1"/>
</dbReference>
<keyword evidence="4" id="KW-0436">Ligase</keyword>
<dbReference type="Pfam" id="PF08443">
    <property type="entry name" value="RimK"/>
    <property type="match status" value="1"/>
</dbReference>
<dbReference type="GO" id="GO:0005737">
    <property type="term" value="C:cytoplasm"/>
    <property type="evidence" value="ECO:0007669"/>
    <property type="project" value="TreeGrafter"/>
</dbReference>
<dbReference type="GO" id="GO:0005524">
    <property type="term" value="F:ATP binding"/>
    <property type="evidence" value="ECO:0007669"/>
    <property type="project" value="UniProtKB-UniRule"/>
</dbReference>
<organism evidence="4 5">
    <name type="scientific">Xenorhabdus budapestensis</name>
    <dbReference type="NCBI Taxonomy" id="290110"/>
    <lineage>
        <taxon>Bacteria</taxon>
        <taxon>Pseudomonadati</taxon>
        <taxon>Pseudomonadota</taxon>
        <taxon>Gammaproteobacteria</taxon>
        <taxon>Enterobacterales</taxon>
        <taxon>Morganellaceae</taxon>
        <taxon>Xenorhabdus</taxon>
    </lineage>
</organism>
<dbReference type="SUPFAM" id="SSF56059">
    <property type="entry name" value="Glutathione synthetase ATP-binding domain-like"/>
    <property type="match status" value="1"/>
</dbReference>
<dbReference type="AlphaFoldDB" id="A0A2D0IPZ1"/>
<name>A0A2D0IPZ1_XENBU</name>
<keyword evidence="4" id="KW-0689">Ribosomal protein</keyword>
<dbReference type="Gene3D" id="3.30.1490.20">
    <property type="entry name" value="ATP-grasp fold, A domain"/>
    <property type="match status" value="1"/>
</dbReference>
<dbReference type="EMBL" id="NIBS01000030">
    <property type="protein sequence ID" value="PHM23948.1"/>
    <property type="molecule type" value="Genomic_DNA"/>
</dbReference>
<sequence>MRNVLFLSDYEDEIEYQAVFEKLSVWDITGVTAKPREISVINTLSGTEFFFRGAPLYPDLVVGYAYEDDLLTAIKLMKLWQMTGITVLNHGNTLFCGQNKDLSSAMLNAAEGVRHLPYFKFPSLPAEEEINRIGFPLVAKPVNGACGRGLFKFNSYQEFSDWVQQNEKYLDDYYVQPYIPKLNNEDYRVVVVNYVARYAYSRRGANGSWITNLMKEGTGKTFTVDILPEDLVVMAEKSSRAANSPFCGVDVALDETGTPFIIEINTCPAIKISRYIPGADTLVEQAYAEFIYQELTKNER</sequence>
<evidence type="ECO:0000313" key="4">
    <source>
        <dbReference type="EMBL" id="PHM23948.1"/>
    </source>
</evidence>
<dbReference type="InterPro" id="IPR013815">
    <property type="entry name" value="ATP_grasp_subdomain_1"/>
</dbReference>